<keyword evidence="2" id="KW-0472">Membrane</keyword>
<evidence type="ECO:0000259" key="3">
    <source>
        <dbReference type="PROSITE" id="PS50076"/>
    </source>
</evidence>
<evidence type="ECO:0000313" key="5">
    <source>
        <dbReference type="Proteomes" id="UP000262825"/>
    </source>
</evidence>
<keyword evidence="2" id="KW-1133">Transmembrane helix</keyword>
<dbReference type="PROSITE" id="PS50076">
    <property type="entry name" value="DNAJ_2"/>
    <property type="match status" value="1"/>
</dbReference>
<dbReference type="Gene3D" id="1.10.287.110">
    <property type="entry name" value="DnaJ domain"/>
    <property type="match status" value="1"/>
</dbReference>
<organism evidence="4 5">
    <name type="scientific">Saccharomycodes ludwigii</name>
    <dbReference type="NCBI Taxonomy" id="36035"/>
    <lineage>
        <taxon>Eukaryota</taxon>
        <taxon>Fungi</taxon>
        <taxon>Dikarya</taxon>
        <taxon>Ascomycota</taxon>
        <taxon>Saccharomycotina</taxon>
        <taxon>Saccharomycetes</taxon>
        <taxon>Saccharomycodales</taxon>
        <taxon>Saccharomycodaceae</taxon>
        <taxon>Saccharomycodes</taxon>
    </lineage>
</organism>
<sequence>MSLQKNIHIFPRLPYSLLLNKYYHSSNGLFKAISLASKRNYANISNNNKNNVFHEEDWANQTNPSPYTILNLSQATFDKNLLKQRYYQLCKIYHPDINTKIIAKDSHIKKNGKDYYLNEEQKLLRFKMINDAYEILKTPSKKANYDKYGLGWIYGNTDVSTINNGFHTNGFHANGFASQRFREETMKNSAYWNAGTWEEIHRARAANGNPALDGENFNIWTFLWISVGLFIAVELATFLNKVEDTLVAKKDMHDASEYDLLCAYTNYGLATDKWSRLRRFLWFRAFGMYSSKEDLDRESKLNESMIENLKQKSN</sequence>
<dbReference type="PANTHER" id="PTHR44145">
    <property type="entry name" value="DNAJ HOMOLOG SUBFAMILY A MEMBER 3, MITOCHONDRIAL"/>
    <property type="match status" value="1"/>
</dbReference>
<dbReference type="Pfam" id="PF00226">
    <property type="entry name" value="DnaJ"/>
    <property type="match status" value="1"/>
</dbReference>
<dbReference type="InterPro" id="IPR036869">
    <property type="entry name" value="J_dom_sf"/>
</dbReference>
<dbReference type="InterPro" id="IPR051938">
    <property type="entry name" value="Apopto_cytoskel_mod"/>
</dbReference>
<dbReference type="VEuPathDB" id="FungiDB:SCODWIG_00948"/>
<evidence type="ECO:0000256" key="2">
    <source>
        <dbReference type="SAM" id="Phobius"/>
    </source>
</evidence>
<feature type="transmembrane region" description="Helical" evidence="2">
    <location>
        <begin position="219"/>
        <end position="239"/>
    </location>
</feature>
<dbReference type="CDD" id="cd06257">
    <property type="entry name" value="DnaJ"/>
    <property type="match status" value="1"/>
</dbReference>
<accession>A0A376B3D8</accession>
<dbReference type="Proteomes" id="UP000262825">
    <property type="component" value="Unassembled WGS sequence"/>
</dbReference>
<name>A0A376B3D8_9ASCO</name>
<dbReference type="PANTHER" id="PTHR44145:SF3">
    <property type="entry name" value="DNAJ HOMOLOG SUBFAMILY A MEMBER 3, MITOCHONDRIAL"/>
    <property type="match status" value="1"/>
</dbReference>
<evidence type="ECO:0000256" key="1">
    <source>
        <dbReference type="ARBA" id="ARBA00023186"/>
    </source>
</evidence>
<feature type="domain" description="J" evidence="3">
    <location>
        <begin position="65"/>
        <end position="149"/>
    </location>
</feature>
<dbReference type="SMART" id="SM00271">
    <property type="entry name" value="DnaJ"/>
    <property type="match status" value="1"/>
</dbReference>
<keyword evidence="5" id="KW-1185">Reference proteome</keyword>
<dbReference type="EMBL" id="UFAJ01000104">
    <property type="protein sequence ID" value="SSD59187.1"/>
    <property type="molecule type" value="Genomic_DNA"/>
</dbReference>
<dbReference type="SUPFAM" id="SSF46565">
    <property type="entry name" value="Chaperone J-domain"/>
    <property type="match status" value="1"/>
</dbReference>
<dbReference type="AlphaFoldDB" id="A0A376B3D8"/>
<evidence type="ECO:0000313" key="4">
    <source>
        <dbReference type="EMBL" id="SSD59187.1"/>
    </source>
</evidence>
<keyword evidence="1" id="KW-0143">Chaperone</keyword>
<proteinExistence type="predicted"/>
<gene>
    <name evidence="4" type="ORF">SCODWIG_00948</name>
</gene>
<dbReference type="OrthoDB" id="445556at2759"/>
<dbReference type="PRINTS" id="PR00625">
    <property type="entry name" value="JDOMAIN"/>
</dbReference>
<dbReference type="InterPro" id="IPR001623">
    <property type="entry name" value="DnaJ_domain"/>
</dbReference>
<protein>
    <recommendedName>
        <fullName evidence="3">J domain-containing protein</fullName>
    </recommendedName>
</protein>
<reference evidence="5" key="1">
    <citation type="submission" date="2018-06" db="EMBL/GenBank/DDBJ databases">
        <authorList>
            <person name="Guldener U."/>
        </authorList>
    </citation>
    <scope>NUCLEOTIDE SEQUENCE [LARGE SCALE GENOMIC DNA]</scope>
    <source>
        <strain evidence="5">UTAD17</strain>
    </source>
</reference>
<keyword evidence="2" id="KW-0812">Transmembrane</keyword>